<comment type="caution">
    <text evidence="1">The sequence shown here is derived from an EMBL/GenBank/DDBJ whole genome shotgun (WGS) entry which is preliminary data.</text>
</comment>
<protein>
    <submittedName>
        <fullName evidence="1">Uncharacterized protein</fullName>
    </submittedName>
</protein>
<accession>A0A2S8FRQ1</accession>
<evidence type="ECO:0000313" key="2">
    <source>
        <dbReference type="Proteomes" id="UP000238322"/>
    </source>
</evidence>
<dbReference type="AlphaFoldDB" id="A0A2S8FRQ1"/>
<gene>
    <name evidence="1" type="ORF">C5Y83_15305</name>
</gene>
<evidence type="ECO:0000313" key="1">
    <source>
        <dbReference type="EMBL" id="PQO34859.1"/>
    </source>
</evidence>
<dbReference type="EMBL" id="PUHY01000010">
    <property type="protein sequence ID" value="PQO34859.1"/>
    <property type="molecule type" value="Genomic_DNA"/>
</dbReference>
<name>A0A2S8FRQ1_9BACT</name>
<reference evidence="1 2" key="1">
    <citation type="submission" date="2018-02" db="EMBL/GenBank/DDBJ databases">
        <title>Comparative genomes isolates from brazilian mangrove.</title>
        <authorList>
            <person name="Araujo J.E."/>
            <person name="Taketani R.G."/>
            <person name="Silva M.C.P."/>
            <person name="Loureco M.V."/>
            <person name="Andreote F.D."/>
        </authorList>
    </citation>
    <scope>NUCLEOTIDE SEQUENCE [LARGE SCALE GENOMIC DNA]</scope>
    <source>
        <strain evidence="1 2">Hex-1 MGV</strain>
    </source>
</reference>
<sequence>MQEKIRPSLIPVIDNSGDGFKLASENSGRIDCMDTMDQNLVVCQFTSQRWDKISSTAHPISI</sequence>
<organism evidence="1 2">
    <name type="scientific">Blastopirellula marina</name>
    <dbReference type="NCBI Taxonomy" id="124"/>
    <lineage>
        <taxon>Bacteria</taxon>
        <taxon>Pseudomonadati</taxon>
        <taxon>Planctomycetota</taxon>
        <taxon>Planctomycetia</taxon>
        <taxon>Pirellulales</taxon>
        <taxon>Pirellulaceae</taxon>
        <taxon>Blastopirellula</taxon>
    </lineage>
</organism>
<proteinExistence type="predicted"/>
<dbReference type="Proteomes" id="UP000238322">
    <property type="component" value="Unassembled WGS sequence"/>
</dbReference>